<comment type="caution">
    <text evidence="1">The sequence shown here is derived from an EMBL/GenBank/DDBJ whole genome shotgun (WGS) entry which is preliminary data.</text>
</comment>
<dbReference type="Proteomes" id="UP000275408">
    <property type="component" value="Unassembled WGS sequence"/>
</dbReference>
<organism evidence="1 2">
    <name type="scientific">Pocillopora damicornis</name>
    <name type="common">Cauliflower coral</name>
    <name type="synonym">Millepora damicornis</name>
    <dbReference type="NCBI Taxonomy" id="46731"/>
    <lineage>
        <taxon>Eukaryota</taxon>
        <taxon>Metazoa</taxon>
        <taxon>Cnidaria</taxon>
        <taxon>Anthozoa</taxon>
        <taxon>Hexacorallia</taxon>
        <taxon>Scleractinia</taxon>
        <taxon>Astrocoeniina</taxon>
        <taxon>Pocilloporidae</taxon>
        <taxon>Pocillopora</taxon>
    </lineage>
</organism>
<dbReference type="EMBL" id="RCHS01003816">
    <property type="protein sequence ID" value="RMX39456.1"/>
    <property type="molecule type" value="Genomic_DNA"/>
</dbReference>
<reference evidence="1 2" key="1">
    <citation type="journal article" date="2018" name="Sci. Rep.">
        <title>Comparative analysis of the Pocillopora damicornis genome highlights role of immune system in coral evolution.</title>
        <authorList>
            <person name="Cunning R."/>
            <person name="Bay R.A."/>
            <person name="Gillette P."/>
            <person name="Baker A.C."/>
            <person name="Traylor-Knowles N."/>
        </authorList>
    </citation>
    <scope>NUCLEOTIDE SEQUENCE [LARGE SCALE GENOMIC DNA]</scope>
    <source>
        <strain evidence="1">RSMAS</strain>
        <tissue evidence="1">Whole animal</tissue>
    </source>
</reference>
<dbReference type="AlphaFoldDB" id="A0A3M6TDJ8"/>
<accession>A0A3M6TDJ8</accession>
<sequence>MNRKNLGTEEKNGTVREFHKFVSTSLSHWAQKEPAKHRFMAGNTDHWAKMKHKVATFSIRDTRGQVKTFHGDRMRHEQHPDKKSEEKLLKFRHEIDGTLTRIGGPNFSDILVKELHGNLPGDYHKPRPLPPKLLRTSVNARAREGYLYWYMEKPPPKKGTTTFGSDKTFLGLGKRFFP</sequence>
<name>A0A3M6TDJ8_POCDA</name>
<proteinExistence type="predicted"/>
<evidence type="ECO:0000313" key="1">
    <source>
        <dbReference type="EMBL" id="RMX39456.1"/>
    </source>
</evidence>
<protein>
    <submittedName>
        <fullName evidence="1">Uncharacterized protein</fullName>
    </submittedName>
</protein>
<dbReference type="OrthoDB" id="8903066at2759"/>
<keyword evidence="2" id="KW-1185">Reference proteome</keyword>
<evidence type="ECO:0000313" key="2">
    <source>
        <dbReference type="Proteomes" id="UP000275408"/>
    </source>
</evidence>
<gene>
    <name evidence="1" type="ORF">pdam_00007591</name>
</gene>